<name>A0A2V2B717_9GAMM</name>
<proteinExistence type="predicted"/>
<organism evidence="1 2">
    <name type="scientific">Pantoea allii</name>
    <dbReference type="NCBI Taxonomy" id="574096"/>
    <lineage>
        <taxon>Bacteria</taxon>
        <taxon>Pseudomonadati</taxon>
        <taxon>Pseudomonadota</taxon>
        <taxon>Gammaproteobacteria</taxon>
        <taxon>Enterobacterales</taxon>
        <taxon>Erwiniaceae</taxon>
        <taxon>Pantoea</taxon>
    </lineage>
</organism>
<gene>
    <name evidence="1" type="ORF">C7431_111118</name>
</gene>
<dbReference type="Proteomes" id="UP000245981">
    <property type="component" value="Unassembled WGS sequence"/>
</dbReference>
<dbReference type="AlphaFoldDB" id="A0A2V2B717"/>
<accession>A0A2V2B717</accession>
<protein>
    <submittedName>
        <fullName evidence="1">Uncharacterized protein</fullName>
    </submittedName>
</protein>
<comment type="caution">
    <text evidence="1">The sequence shown here is derived from an EMBL/GenBank/DDBJ whole genome shotgun (WGS) entry which is preliminary data.</text>
</comment>
<sequence>MLVTRDFFRMQLEFAAYIASVTNASLGAAIMDYTNIYIRLGFGEDFDAANPEWVEYVEGLQSSPARNAIYTHEVWQSRAEVQPPGVIAIAGCFSCGYESGNTARIHFENRENEKESPLSYSQREMRYAELRKLFGFTLISHPEIENVCGLSWLYNISAYRRLFPPQYIASSKPVTGKYRNMPLWGQFLCRNGEVRTDKADFFYEKLSRNPSLSEISGCFPLQPLEVKAPVTVFRHFFDI</sequence>
<reference evidence="1 2" key="1">
    <citation type="submission" date="2018-05" db="EMBL/GenBank/DDBJ databases">
        <title>Genomic Encyclopedia of Type Strains, Phase IV (KMG-V): Genome sequencing to study the core and pangenomes of soil and plant-associated prokaryotes.</title>
        <authorList>
            <person name="Whitman W."/>
        </authorList>
    </citation>
    <scope>NUCLEOTIDE SEQUENCE [LARGE SCALE GENOMIC DNA]</scope>
    <source>
        <strain evidence="1 2">PNA 200-10</strain>
    </source>
</reference>
<evidence type="ECO:0000313" key="1">
    <source>
        <dbReference type="EMBL" id="PWK94381.1"/>
    </source>
</evidence>
<evidence type="ECO:0000313" key="2">
    <source>
        <dbReference type="Proteomes" id="UP000245981"/>
    </source>
</evidence>
<dbReference type="EMBL" id="QGHF01000011">
    <property type="protein sequence ID" value="PWK94381.1"/>
    <property type="molecule type" value="Genomic_DNA"/>
</dbReference>
<dbReference type="STRING" id="574096.HA38_02440"/>